<dbReference type="EMBL" id="CP032125">
    <property type="protein sequence ID" value="AXX98103.1"/>
    <property type="molecule type" value="Genomic_DNA"/>
</dbReference>
<name>A0A347UGX5_9RHOB</name>
<protein>
    <submittedName>
        <fullName evidence="2">Uncharacterized protein</fullName>
    </submittedName>
</protein>
<gene>
    <name evidence="2" type="ORF">BAR1_09260</name>
</gene>
<proteinExistence type="predicted"/>
<dbReference type="Proteomes" id="UP000261704">
    <property type="component" value="Chromosome"/>
</dbReference>
<keyword evidence="1" id="KW-0812">Transmembrane</keyword>
<dbReference type="KEGG" id="pamo:BAR1_09260"/>
<evidence type="ECO:0000313" key="2">
    <source>
        <dbReference type="EMBL" id="AXX98103.1"/>
    </source>
</evidence>
<dbReference type="AlphaFoldDB" id="A0A347UGX5"/>
<evidence type="ECO:0000256" key="1">
    <source>
        <dbReference type="SAM" id="Phobius"/>
    </source>
</evidence>
<feature type="transmembrane region" description="Helical" evidence="1">
    <location>
        <begin position="42"/>
        <end position="60"/>
    </location>
</feature>
<accession>A0A347UGX5</accession>
<organism evidence="2 3">
    <name type="scientific">Profundibacter amoris</name>
    <dbReference type="NCBI Taxonomy" id="2171755"/>
    <lineage>
        <taxon>Bacteria</taxon>
        <taxon>Pseudomonadati</taxon>
        <taxon>Pseudomonadota</taxon>
        <taxon>Alphaproteobacteria</taxon>
        <taxon>Rhodobacterales</taxon>
        <taxon>Paracoccaceae</taxon>
        <taxon>Profundibacter</taxon>
    </lineage>
</organism>
<keyword evidence="3" id="KW-1185">Reference proteome</keyword>
<keyword evidence="1" id="KW-0472">Membrane</keyword>
<reference evidence="2 3" key="1">
    <citation type="submission" date="2018-09" db="EMBL/GenBank/DDBJ databases">
        <title>Profundibacter amoris BAR1 gen. nov., sp. nov., a new member of the Roseobacter clade isolated at Lokis Castle Vent Field on the Arctic Mid-Oceanic Ridge.</title>
        <authorList>
            <person name="Le Moine Bauer S."/>
            <person name="Sjoeberg A.G."/>
            <person name="L'Haridon S."/>
            <person name="Stokke R."/>
            <person name="Roalkvam I."/>
            <person name="Steen I.H."/>
            <person name="Dahle H."/>
        </authorList>
    </citation>
    <scope>NUCLEOTIDE SEQUENCE [LARGE SCALE GENOMIC DNA]</scope>
    <source>
        <strain evidence="2 3">BAR1</strain>
    </source>
</reference>
<keyword evidence="1" id="KW-1133">Transmembrane helix</keyword>
<dbReference type="RefSeq" id="WP_118942759.1">
    <property type="nucleotide sequence ID" value="NZ_CP032125.1"/>
</dbReference>
<feature type="transmembrane region" description="Helical" evidence="1">
    <location>
        <begin position="17"/>
        <end position="36"/>
    </location>
</feature>
<sequence length="85" mass="9150">MEATTPKRLPPPEPVRLMMTAFMAFIKGAVVSAIVIAPFLGIWAAVGTSLAFTSFCVWLAHKKGPGVGLVERKKPADTKNPEVQE</sequence>
<evidence type="ECO:0000313" key="3">
    <source>
        <dbReference type="Proteomes" id="UP000261704"/>
    </source>
</evidence>